<gene>
    <name evidence="10" type="ORF">L2299_09350</name>
</gene>
<evidence type="ECO:0000256" key="2">
    <source>
        <dbReference type="ARBA" id="ARBA00022448"/>
    </source>
</evidence>
<evidence type="ECO:0000256" key="5">
    <source>
        <dbReference type="ARBA" id="ARBA00022692"/>
    </source>
</evidence>
<feature type="transmembrane region" description="Helical" evidence="9">
    <location>
        <begin position="298"/>
        <end position="317"/>
    </location>
</feature>
<evidence type="ECO:0000313" key="11">
    <source>
        <dbReference type="Proteomes" id="UP001152308"/>
    </source>
</evidence>
<feature type="transmembrane region" description="Helical" evidence="9">
    <location>
        <begin position="193"/>
        <end position="215"/>
    </location>
</feature>
<evidence type="ECO:0000256" key="8">
    <source>
        <dbReference type="SAM" id="MobiDB-lite"/>
    </source>
</evidence>
<feature type="transmembrane region" description="Helical" evidence="9">
    <location>
        <begin position="155"/>
        <end position="173"/>
    </location>
</feature>
<keyword evidence="2" id="KW-0813">Transport</keyword>
<feature type="region of interest" description="Disordered" evidence="8">
    <location>
        <begin position="1"/>
        <end position="33"/>
    </location>
</feature>
<keyword evidence="11" id="KW-1185">Reference proteome</keyword>
<feature type="transmembrane region" description="Helical" evidence="9">
    <location>
        <begin position="274"/>
        <end position="291"/>
    </location>
</feature>
<dbReference type="Proteomes" id="UP001152308">
    <property type="component" value="Unassembled WGS sequence"/>
</dbReference>
<protein>
    <submittedName>
        <fullName evidence="10">ABC transporter permease</fullName>
    </submittedName>
</protein>
<evidence type="ECO:0000256" key="3">
    <source>
        <dbReference type="ARBA" id="ARBA00022475"/>
    </source>
</evidence>
<dbReference type="EMBL" id="JAKJLQ010000005">
    <property type="protein sequence ID" value="MDF6101261.1"/>
    <property type="molecule type" value="Genomic_DNA"/>
</dbReference>
<dbReference type="PANTHER" id="PTHR32196">
    <property type="entry name" value="ABC TRANSPORTER PERMEASE PROTEIN YPHD-RELATED-RELATED"/>
    <property type="match status" value="1"/>
</dbReference>
<keyword evidence="4" id="KW-0997">Cell inner membrane</keyword>
<feature type="compositionally biased region" description="Gly residues" evidence="8">
    <location>
        <begin position="14"/>
        <end position="30"/>
    </location>
</feature>
<evidence type="ECO:0000256" key="9">
    <source>
        <dbReference type="SAM" id="Phobius"/>
    </source>
</evidence>
<keyword evidence="6 9" id="KW-1133">Transmembrane helix</keyword>
<evidence type="ECO:0000256" key="4">
    <source>
        <dbReference type="ARBA" id="ARBA00022519"/>
    </source>
</evidence>
<keyword evidence="7 9" id="KW-0472">Membrane</keyword>
<feature type="transmembrane region" description="Helical" evidence="9">
    <location>
        <begin position="121"/>
        <end position="148"/>
    </location>
</feature>
<dbReference type="PANTHER" id="PTHR32196:SF21">
    <property type="entry name" value="ABC TRANSPORTER PERMEASE PROTEIN YPHD-RELATED"/>
    <property type="match status" value="1"/>
</dbReference>
<dbReference type="RefSeq" id="WP_083207263.1">
    <property type="nucleotide sequence ID" value="NZ_JAKJLQ010000005.1"/>
</dbReference>
<sequence>MTTQSSEEVPTASRGGGADGGTPAGPGGLGPESARRRRVVSLGLDRFSGIYVWVAIIVLFALWIPDTFLTEGNLRIIAGDQAITAILAIGLIVPLAAGVFDLSIAGVMGFSVAMVSYQLSLGISATVAILTTLLCGALIGAVNGFVVVRLKVDSFIATLGMSSIMLAGTYWVTDGKQITEGFTDGFLGLGSGMFLGLPLPFYYMVVVAAVMYVLLEKTPLGRYLYATGGNRQAARLAGLRVERIMFGSLVTSATVAALAGVVLAAKLGTAAPDIGPSYLLPAFSAVFLGSTQIRAGRVNVLGTLVAIYLLATGVKGLQLAGAPSFVNDLFNGLALIIAVALAARTARRS</sequence>
<name>A0ABT6BTS2_9ACTN</name>
<dbReference type="Pfam" id="PF02653">
    <property type="entry name" value="BPD_transp_2"/>
    <property type="match status" value="1"/>
</dbReference>
<accession>A0ABT6BTS2</accession>
<keyword evidence="5 9" id="KW-0812">Transmembrane</keyword>
<organism evidence="10 11">
    <name type="scientific">Gordonia hongkongensis</name>
    <dbReference type="NCBI Taxonomy" id="1701090"/>
    <lineage>
        <taxon>Bacteria</taxon>
        <taxon>Bacillati</taxon>
        <taxon>Actinomycetota</taxon>
        <taxon>Actinomycetes</taxon>
        <taxon>Mycobacteriales</taxon>
        <taxon>Gordoniaceae</taxon>
        <taxon>Gordonia</taxon>
    </lineage>
</organism>
<comment type="caution">
    <text evidence="10">The sequence shown here is derived from an EMBL/GenBank/DDBJ whole genome shotgun (WGS) entry which is preliminary data.</text>
</comment>
<dbReference type="InterPro" id="IPR001851">
    <property type="entry name" value="ABC_transp_permease"/>
</dbReference>
<feature type="transmembrane region" description="Helical" evidence="9">
    <location>
        <begin position="82"/>
        <end position="115"/>
    </location>
</feature>
<comment type="subcellular location">
    <subcellularLocation>
        <location evidence="1">Cell membrane</location>
        <topology evidence="1">Multi-pass membrane protein</topology>
    </subcellularLocation>
</comment>
<evidence type="ECO:0000256" key="1">
    <source>
        <dbReference type="ARBA" id="ARBA00004651"/>
    </source>
</evidence>
<evidence type="ECO:0000256" key="7">
    <source>
        <dbReference type="ARBA" id="ARBA00023136"/>
    </source>
</evidence>
<feature type="transmembrane region" description="Helical" evidence="9">
    <location>
        <begin position="329"/>
        <end position="346"/>
    </location>
</feature>
<feature type="transmembrane region" description="Helical" evidence="9">
    <location>
        <begin position="50"/>
        <end position="70"/>
    </location>
</feature>
<feature type="transmembrane region" description="Helical" evidence="9">
    <location>
        <begin position="244"/>
        <end position="268"/>
    </location>
</feature>
<evidence type="ECO:0000313" key="10">
    <source>
        <dbReference type="EMBL" id="MDF6101261.1"/>
    </source>
</evidence>
<proteinExistence type="predicted"/>
<reference evidence="10" key="1">
    <citation type="journal article" date="2022" name="Data Brief">
        <title>Draft genome sequence data of Gordonia hongkongensis strain EUFUS-Z928 isolated from the octocoral Eunicea fusca.</title>
        <authorList>
            <person name="Sanchez-Suarez J."/>
            <person name="Diaz L."/>
            <person name="Melo-Bolivar J."/>
            <person name="Villamil L."/>
        </authorList>
    </citation>
    <scope>NUCLEOTIDE SEQUENCE</scope>
    <source>
        <strain evidence="10">EUFUS-Z928</strain>
    </source>
</reference>
<reference evidence="10" key="2">
    <citation type="submission" date="2022-01" db="EMBL/GenBank/DDBJ databases">
        <authorList>
            <person name="Sanchez-Suarez J."/>
            <person name="Villamil L."/>
            <person name="Diaz L.E."/>
        </authorList>
    </citation>
    <scope>NUCLEOTIDE SEQUENCE</scope>
    <source>
        <strain evidence="10">EUFUS-Z928</strain>
    </source>
</reference>
<dbReference type="CDD" id="cd06579">
    <property type="entry name" value="TM_PBP1_transp_AraH_like"/>
    <property type="match status" value="1"/>
</dbReference>
<evidence type="ECO:0000256" key="6">
    <source>
        <dbReference type="ARBA" id="ARBA00022989"/>
    </source>
</evidence>
<keyword evidence="3" id="KW-1003">Cell membrane</keyword>